<feature type="domain" description="DUF7834" evidence="2">
    <location>
        <begin position="192"/>
        <end position="426"/>
    </location>
</feature>
<dbReference type="STRING" id="80852.AWOD_II_0385"/>
<dbReference type="Pfam" id="PF25202">
    <property type="entry name" value="DUF7834"/>
    <property type="match status" value="1"/>
</dbReference>
<dbReference type="HOGENOM" id="CLU_030645_0_0_6"/>
<gene>
    <name evidence="3" type="ORF">AWOD_II_0385</name>
</gene>
<dbReference type="Pfam" id="PF03235">
    <property type="entry name" value="GmrSD_N"/>
    <property type="match status" value="1"/>
</dbReference>
<protein>
    <submittedName>
        <fullName evidence="3">Uncharacterized protein</fullName>
    </submittedName>
</protein>
<evidence type="ECO:0000259" key="1">
    <source>
        <dbReference type="Pfam" id="PF03235"/>
    </source>
</evidence>
<accession>A0A090I6D6</accession>
<evidence type="ECO:0000313" key="4">
    <source>
        <dbReference type="Proteomes" id="UP000032427"/>
    </source>
</evidence>
<dbReference type="PATRIC" id="fig|80852.17.peg.3145"/>
<dbReference type="KEGG" id="awd:AWOD_II_0385"/>
<sequence length="441" mass="51810">MAIKNMAVLSVQKILALPLSIPDYQRPYKWSAKHVNQLLDDVIHHRHKAHYRLGTVVFHDDEETKKQYSIVDGQQRLLTLTLLCHFLNEEDQASLSLTLLEHSFESPISLKNIEHNAAIIESRLKQLDSSIRHALAKFVFTQCELIYVQLDDLNEAFQFFDSQNARGKSLAPYDLLKAFHLREMEHNTEQQRMASVASWEQAVSPDDATPNLSFIMSDMLFRLRRWSDGESGKYFTRHHIDVFKGVNLSDATYRYAEPLRAMSYLVDSYNSDSQRGWDQQQRRYPFMVDQVMINGQRFFEYIEHYTQIYKALFIEDKPQLAEVKKLLNHYDGRHRVGDHYVRNLFQCAVMYYYDKFGDAELEQVAWKCFFWSYRVRLSLSRVVIESIDNCATEKYSLIRIIKKALHPHDVLSFSITPLNKVNATKVESLENKFKELGYIHD</sequence>
<dbReference type="OrthoDB" id="9798761at2"/>
<dbReference type="Proteomes" id="UP000032427">
    <property type="component" value="Chromosome 2"/>
</dbReference>
<dbReference type="PANTHER" id="PTHR35149:SF2">
    <property type="entry name" value="DUF262 DOMAIN-CONTAINING PROTEIN"/>
    <property type="match status" value="1"/>
</dbReference>
<dbReference type="AlphaFoldDB" id="A0A090I6D6"/>
<reference evidence="4" key="1">
    <citation type="submission" date="2014-09" db="EMBL/GenBank/DDBJ databases">
        <authorList>
            <person name="Hjerde E."/>
        </authorList>
    </citation>
    <scope>NUCLEOTIDE SEQUENCE [LARGE SCALE GENOMIC DNA]</scope>
    <source>
        <strain evidence="4">06/09/139</strain>
    </source>
</reference>
<proteinExistence type="predicted"/>
<dbReference type="PANTHER" id="PTHR35149">
    <property type="entry name" value="SLL5132 PROTEIN"/>
    <property type="match status" value="1"/>
</dbReference>
<feature type="domain" description="GmrSD restriction endonucleases N-terminal" evidence="1">
    <location>
        <begin position="19"/>
        <end position="180"/>
    </location>
</feature>
<name>A0A090I6D6_9GAMM</name>
<evidence type="ECO:0000313" key="3">
    <source>
        <dbReference type="EMBL" id="CED57031.1"/>
    </source>
</evidence>
<keyword evidence="4" id="KW-1185">Reference proteome</keyword>
<dbReference type="GeneID" id="28542633"/>
<dbReference type="InterPro" id="IPR004919">
    <property type="entry name" value="GmrSD_N"/>
</dbReference>
<organism evidence="3 4">
    <name type="scientific">Aliivibrio wodanis</name>
    <dbReference type="NCBI Taxonomy" id="80852"/>
    <lineage>
        <taxon>Bacteria</taxon>
        <taxon>Pseudomonadati</taxon>
        <taxon>Pseudomonadota</taxon>
        <taxon>Gammaproteobacteria</taxon>
        <taxon>Vibrionales</taxon>
        <taxon>Vibrionaceae</taxon>
        <taxon>Aliivibrio</taxon>
    </lineage>
</organism>
<dbReference type="InterPro" id="IPR057156">
    <property type="entry name" value="DUF7834"/>
</dbReference>
<dbReference type="EMBL" id="LN554847">
    <property type="protein sequence ID" value="CED57031.1"/>
    <property type="molecule type" value="Genomic_DNA"/>
</dbReference>
<evidence type="ECO:0000259" key="2">
    <source>
        <dbReference type="Pfam" id="PF25202"/>
    </source>
</evidence>